<protein>
    <submittedName>
        <fullName evidence="2">Uncharacterized protein</fullName>
    </submittedName>
</protein>
<evidence type="ECO:0000313" key="3">
    <source>
        <dbReference type="Proteomes" id="UP000799441"/>
    </source>
</evidence>
<comment type="caution">
    <text evidence="2">The sequence shown here is derived from an EMBL/GenBank/DDBJ whole genome shotgun (WGS) entry which is preliminary data.</text>
</comment>
<proteinExistence type="predicted"/>
<evidence type="ECO:0000256" key="1">
    <source>
        <dbReference type="SAM" id="MobiDB-lite"/>
    </source>
</evidence>
<dbReference type="Proteomes" id="UP000799441">
    <property type="component" value="Unassembled WGS sequence"/>
</dbReference>
<dbReference type="AlphaFoldDB" id="A0A9P4QG65"/>
<organism evidence="2 3">
    <name type="scientific">Polychaeton citri CBS 116435</name>
    <dbReference type="NCBI Taxonomy" id="1314669"/>
    <lineage>
        <taxon>Eukaryota</taxon>
        <taxon>Fungi</taxon>
        <taxon>Dikarya</taxon>
        <taxon>Ascomycota</taxon>
        <taxon>Pezizomycotina</taxon>
        <taxon>Dothideomycetes</taxon>
        <taxon>Dothideomycetidae</taxon>
        <taxon>Capnodiales</taxon>
        <taxon>Capnodiaceae</taxon>
        <taxon>Polychaeton</taxon>
    </lineage>
</organism>
<gene>
    <name evidence="2" type="ORF">K431DRAFT_155066</name>
</gene>
<dbReference type="EMBL" id="MU003772">
    <property type="protein sequence ID" value="KAF2724264.1"/>
    <property type="molecule type" value="Genomic_DNA"/>
</dbReference>
<evidence type="ECO:0000313" key="2">
    <source>
        <dbReference type="EMBL" id="KAF2724264.1"/>
    </source>
</evidence>
<feature type="region of interest" description="Disordered" evidence="1">
    <location>
        <begin position="1"/>
        <end position="27"/>
    </location>
</feature>
<name>A0A9P4QG65_9PEZI</name>
<accession>A0A9P4QG65</accession>
<sequence length="188" mass="20762">MGSPPDHLTCHPARHPGSPAYIERVSRPPVPSRPLALPCIVSHPLRQKSCSAPVTIQPSTAQYSPVQHSTQHTAHSTQHTAHSAQHTAHNTQHAAYSICRSSPPLLHIPQIRAQRTLPLPLYIFRHTLSFCGSEFQRCIQVRIAYTTSSPCAALPLTIRISTTFHLGGRWPALSEPQNCQTFRNCPNP</sequence>
<keyword evidence="3" id="KW-1185">Reference proteome</keyword>
<reference evidence="2" key="1">
    <citation type="journal article" date="2020" name="Stud. Mycol.">
        <title>101 Dothideomycetes genomes: a test case for predicting lifestyles and emergence of pathogens.</title>
        <authorList>
            <person name="Haridas S."/>
            <person name="Albert R."/>
            <person name="Binder M."/>
            <person name="Bloem J."/>
            <person name="Labutti K."/>
            <person name="Salamov A."/>
            <person name="Andreopoulos B."/>
            <person name="Baker S."/>
            <person name="Barry K."/>
            <person name="Bills G."/>
            <person name="Bluhm B."/>
            <person name="Cannon C."/>
            <person name="Castanera R."/>
            <person name="Culley D."/>
            <person name="Daum C."/>
            <person name="Ezra D."/>
            <person name="Gonzalez J."/>
            <person name="Henrissat B."/>
            <person name="Kuo A."/>
            <person name="Liang C."/>
            <person name="Lipzen A."/>
            <person name="Lutzoni F."/>
            <person name="Magnuson J."/>
            <person name="Mondo S."/>
            <person name="Nolan M."/>
            <person name="Ohm R."/>
            <person name="Pangilinan J."/>
            <person name="Park H.-J."/>
            <person name="Ramirez L."/>
            <person name="Alfaro M."/>
            <person name="Sun H."/>
            <person name="Tritt A."/>
            <person name="Yoshinaga Y."/>
            <person name="Zwiers L.-H."/>
            <person name="Turgeon B."/>
            <person name="Goodwin S."/>
            <person name="Spatafora J."/>
            <person name="Crous P."/>
            <person name="Grigoriev I."/>
        </authorList>
    </citation>
    <scope>NUCLEOTIDE SEQUENCE</scope>
    <source>
        <strain evidence="2">CBS 116435</strain>
    </source>
</reference>